<organism evidence="2 3">
    <name type="scientific">Dokdonia pacifica</name>
    <dbReference type="NCBI Taxonomy" id="1627892"/>
    <lineage>
        <taxon>Bacteria</taxon>
        <taxon>Pseudomonadati</taxon>
        <taxon>Bacteroidota</taxon>
        <taxon>Flavobacteriia</taxon>
        <taxon>Flavobacteriales</taxon>
        <taxon>Flavobacteriaceae</taxon>
        <taxon>Dokdonia</taxon>
    </lineage>
</organism>
<evidence type="ECO:0000313" key="2">
    <source>
        <dbReference type="EMBL" id="SNR91153.1"/>
    </source>
</evidence>
<keyword evidence="1" id="KW-1133">Transmembrane helix</keyword>
<keyword evidence="3" id="KW-1185">Reference proteome</keyword>
<dbReference type="EMBL" id="FZNY01000004">
    <property type="protein sequence ID" value="SNR91153.1"/>
    <property type="molecule type" value="Genomic_DNA"/>
</dbReference>
<dbReference type="Proteomes" id="UP000198379">
    <property type="component" value="Unassembled WGS sequence"/>
</dbReference>
<evidence type="ECO:0000256" key="1">
    <source>
        <dbReference type="SAM" id="Phobius"/>
    </source>
</evidence>
<keyword evidence="1" id="KW-0812">Transmembrane</keyword>
<feature type="transmembrane region" description="Helical" evidence="1">
    <location>
        <begin position="70"/>
        <end position="90"/>
    </location>
</feature>
<proteinExistence type="predicted"/>
<gene>
    <name evidence="2" type="ORF">SAMN06265376_104183</name>
</gene>
<feature type="transmembrane region" description="Helical" evidence="1">
    <location>
        <begin position="6"/>
        <end position="22"/>
    </location>
</feature>
<reference evidence="2 3" key="1">
    <citation type="submission" date="2017-06" db="EMBL/GenBank/DDBJ databases">
        <authorList>
            <person name="Kim H.J."/>
            <person name="Triplett B.A."/>
        </authorList>
    </citation>
    <scope>NUCLEOTIDE SEQUENCE [LARGE SCALE GENOMIC DNA]</scope>
    <source>
        <strain evidence="2 3">DSM 25597</strain>
    </source>
</reference>
<protein>
    <submittedName>
        <fullName evidence="2">Uncharacterized protein</fullName>
    </submittedName>
</protein>
<dbReference type="OrthoDB" id="1453420at2"/>
<sequence>MLIGYFDYVVIGILIFLNYTFWNEKLEGNTGCILGCILFGGVLPLTSQIIEIKYVQMTIGIVDNFEVLYTFLRFPTYWILGIIQAILIVIKTNFK</sequence>
<dbReference type="RefSeq" id="WP_089371996.1">
    <property type="nucleotide sequence ID" value="NZ_BMEP01000007.1"/>
</dbReference>
<evidence type="ECO:0000313" key="3">
    <source>
        <dbReference type="Proteomes" id="UP000198379"/>
    </source>
</evidence>
<keyword evidence="1" id="KW-0472">Membrane</keyword>
<dbReference type="AlphaFoldDB" id="A0A239A8F3"/>
<name>A0A239A8F3_9FLAO</name>
<feature type="transmembrane region" description="Helical" evidence="1">
    <location>
        <begin position="31"/>
        <end position="50"/>
    </location>
</feature>
<accession>A0A239A8F3</accession>